<dbReference type="InterPro" id="IPR000109">
    <property type="entry name" value="POT_fam"/>
</dbReference>
<proteinExistence type="inferred from homology"/>
<feature type="transmembrane region" description="Helical" evidence="10">
    <location>
        <begin position="468"/>
        <end position="489"/>
    </location>
</feature>
<feature type="transmembrane region" description="Helical" evidence="10">
    <location>
        <begin position="331"/>
        <end position="348"/>
    </location>
</feature>
<dbReference type="NCBIfam" id="TIGR00924">
    <property type="entry name" value="yjdL_sub1_fam"/>
    <property type="match status" value="1"/>
</dbReference>
<keyword evidence="4 9" id="KW-0812">Transmembrane</keyword>
<feature type="transmembrane region" description="Helical" evidence="10">
    <location>
        <begin position="251"/>
        <end position="269"/>
    </location>
</feature>
<dbReference type="Gene3D" id="1.20.1250.20">
    <property type="entry name" value="MFS general substrate transporter like domains"/>
    <property type="match status" value="1"/>
</dbReference>
<feature type="transmembrane region" description="Helical" evidence="10">
    <location>
        <begin position="113"/>
        <end position="133"/>
    </location>
</feature>
<gene>
    <name evidence="11" type="ORF">EDC28_111130</name>
</gene>
<accession>A0A3N1P336</accession>
<evidence type="ECO:0000256" key="6">
    <source>
        <dbReference type="ARBA" id="ARBA00022927"/>
    </source>
</evidence>
<evidence type="ECO:0000256" key="9">
    <source>
        <dbReference type="RuleBase" id="RU003755"/>
    </source>
</evidence>
<feature type="transmembrane region" description="Helical" evidence="10">
    <location>
        <begin position="224"/>
        <end position="245"/>
    </location>
</feature>
<feature type="transmembrane region" description="Helical" evidence="10">
    <location>
        <begin position="183"/>
        <end position="203"/>
    </location>
</feature>
<evidence type="ECO:0000256" key="5">
    <source>
        <dbReference type="ARBA" id="ARBA00022856"/>
    </source>
</evidence>
<dbReference type="FunFam" id="1.20.1250.20:FF:000017">
    <property type="entry name" value="Dipeptide and tripeptide permease A"/>
    <property type="match status" value="1"/>
</dbReference>
<dbReference type="GO" id="GO:0071916">
    <property type="term" value="F:dipeptide transmembrane transporter activity"/>
    <property type="evidence" value="ECO:0007669"/>
    <property type="project" value="UniProtKB-ARBA"/>
</dbReference>
<comment type="subcellular location">
    <subcellularLocation>
        <location evidence="1">Cell membrane</location>
        <topology evidence="1">Multi-pass membrane protein</topology>
    </subcellularLocation>
    <subcellularLocation>
        <location evidence="9">Membrane</location>
        <topology evidence="9">Multi-pass membrane protein</topology>
    </subcellularLocation>
</comment>
<evidence type="ECO:0000256" key="8">
    <source>
        <dbReference type="ARBA" id="ARBA00023136"/>
    </source>
</evidence>
<feature type="transmembrane region" description="Helical" evidence="10">
    <location>
        <begin position="276"/>
        <end position="296"/>
    </location>
</feature>
<comment type="caution">
    <text evidence="11">The sequence shown here is derived from an EMBL/GenBank/DDBJ whole genome shotgun (WGS) entry which is preliminary data.</text>
</comment>
<feature type="transmembrane region" description="Helical" evidence="10">
    <location>
        <begin position="58"/>
        <end position="78"/>
    </location>
</feature>
<evidence type="ECO:0000313" key="12">
    <source>
        <dbReference type="Proteomes" id="UP000268033"/>
    </source>
</evidence>
<keyword evidence="12" id="KW-1185">Reference proteome</keyword>
<dbReference type="GO" id="GO:0015333">
    <property type="term" value="F:peptide:proton symporter activity"/>
    <property type="evidence" value="ECO:0007669"/>
    <property type="project" value="UniProtKB-ARBA"/>
</dbReference>
<feature type="transmembrane region" description="Helical" evidence="10">
    <location>
        <begin position="360"/>
        <end position="381"/>
    </location>
</feature>
<protein>
    <submittedName>
        <fullName evidence="11">POT family proton-dependent oligopeptide transporter</fullName>
    </submittedName>
</protein>
<dbReference type="SUPFAM" id="SSF103473">
    <property type="entry name" value="MFS general substrate transporter"/>
    <property type="match status" value="1"/>
</dbReference>
<keyword evidence="7 10" id="KW-1133">Transmembrane helix</keyword>
<keyword evidence="8 10" id="KW-0472">Membrane</keyword>
<dbReference type="Pfam" id="PF00854">
    <property type="entry name" value="PTR2"/>
    <property type="match status" value="1"/>
</dbReference>
<keyword evidence="3" id="KW-1003">Cell membrane</keyword>
<evidence type="ECO:0000313" key="11">
    <source>
        <dbReference type="EMBL" id="ROQ22028.1"/>
    </source>
</evidence>
<name>A0A3N1P336_9GAMM</name>
<dbReference type="EMBL" id="RJUL01000011">
    <property type="protein sequence ID" value="ROQ22028.1"/>
    <property type="molecule type" value="Genomic_DNA"/>
</dbReference>
<dbReference type="PROSITE" id="PS01023">
    <property type="entry name" value="PTR2_2"/>
    <property type="match status" value="1"/>
</dbReference>
<dbReference type="CDD" id="cd17346">
    <property type="entry name" value="MFS_DtpA_like"/>
    <property type="match status" value="1"/>
</dbReference>
<keyword evidence="6" id="KW-0653">Protein transport</keyword>
<dbReference type="GO" id="GO:0042937">
    <property type="term" value="F:tripeptide transmembrane transporter activity"/>
    <property type="evidence" value="ECO:0007669"/>
    <property type="project" value="UniProtKB-ARBA"/>
</dbReference>
<keyword evidence="2 9" id="KW-0813">Transport</keyword>
<evidence type="ECO:0000256" key="4">
    <source>
        <dbReference type="ARBA" id="ARBA00022692"/>
    </source>
</evidence>
<evidence type="ECO:0000256" key="2">
    <source>
        <dbReference type="ARBA" id="ARBA00022448"/>
    </source>
</evidence>
<evidence type="ECO:0000256" key="10">
    <source>
        <dbReference type="SAM" id="Phobius"/>
    </source>
</evidence>
<feature type="transmembrane region" description="Helical" evidence="10">
    <location>
        <begin position="90"/>
        <end position="107"/>
    </location>
</feature>
<sequence>MTATASVDAAKGAETKTRRAFIALFMIEMWERFGFYGMQILMVLFAIEYLGFNDDRANLTWGAFAAMIYITPVAGGWIGDKVLGARRTTMLGGVVLALGYGLLAVPWDQFMGSSGHSLVFFSMGVIAVGNGLFKANPNNLVAKLYEGDESKLDGAFTLYYMSINIGAFLSQCLTPIIRVHYGWHWAFLICALGLVFGVAQFKVQSRYLEHVGSAPDFKPMNKGKLLGVLGGSLIVAVLIGLVVQSTEVAEWVVNLASVGLALFFLVLVVKATTAERAGLIAMVILTLQTILFFIFYQQMSTSLTLFAKNNVDLHFLGYSIPPEQFQVLNPFWIAVMSPVLAWLYASLGKKDKDPSLAGKYAWGFVLLAIGFFLYAVSGNFASALGLVSPQWMLWGYFFQSVGELLISGLGLGMVARYVAPSLRGLMMGAWLLATGLSQYLGSVVANFASVPENITSPLQTLPLYTDLFMKLGWVALAGAVVAIVLVPYLKRLDSRSKEAAALWAKQ</sequence>
<dbReference type="RefSeq" id="WP_123422512.1">
    <property type="nucleotide sequence ID" value="NZ_RJUL01000011.1"/>
</dbReference>
<feature type="transmembrane region" description="Helical" evidence="10">
    <location>
        <begin position="427"/>
        <end position="448"/>
    </location>
</feature>
<dbReference type="GO" id="GO:0015031">
    <property type="term" value="P:protein transport"/>
    <property type="evidence" value="ECO:0007669"/>
    <property type="project" value="UniProtKB-KW"/>
</dbReference>
<evidence type="ECO:0000256" key="7">
    <source>
        <dbReference type="ARBA" id="ARBA00022989"/>
    </source>
</evidence>
<comment type="similarity">
    <text evidence="9">Belongs to the major facilitator superfamily. Proton-dependent oligopeptide transporter (POT/PTR) (TC 2.A.17) family.</text>
</comment>
<dbReference type="InterPro" id="IPR036259">
    <property type="entry name" value="MFS_trans_sf"/>
</dbReference>
<dbReference type="Proteomes" id="UP000268033">
    <property type="component" value="Unassembled WGS sequence"/>
</dbReference>
<dbReference type="GO" id="GO:0035443">
    <property type="term" value="P:tripeptide transmembrane transport"/>
    <property type="evidence" value="ECO:0007669"/>
    <property type="project" value="UniProtKB-ARBA"/>
</dbReference>
<organism evidence="11 12">
    <name type="scientific">Gallaecimonas pentaromativorans</name>
    <dbReference type="NCBI Taxonomy" id="584787"/>
    <lineage>
        <taxon>Bacteria</taxon>
        <taxon>Pseudomonadati</taxon>
        <taxon>Pseudomonadota</taxon>
        <taxon>Gammaproteobacteria</taxon>
        <taxon>Enterobacterales</taxon>
        <taxon>Gallaecimonadaceae</taxon>
        <taxon>Gallaecimonas</taxon>
    </lineage>
</organism>
<dbReference type="InterPro" id="IPR005279">
    <property type="entry name" value="Dipep/tripep_permease"/>
</dbReference>
<feature type="transmembrane region" description="Helical" evidence="10">
    <location>
        <begin position="154"/>
        <end position="177"/>
    </location>
</feature>
<evidence type="ECO:0000256" key="1">
    <source>
        <dbReference type="ARBA" id="ARBA00004651"/>
    </source>
</evidence>
<feature type="transmembrane region" description="Helical" evidence="10">
    <location>
        <begin position="393"/>
        <end position="415"/>
    </location>
</feature>
<keyword evidence="5" id="KW-0571">Peptide transport</keyword>
<dbReference type="GO" id="GO:0005886">
    <property type="term" value="C:plasma membrane"/>
    <property type="evidence" value="ECO:0007669"/>
    <property type="project" value="UniProtKB-SubCell"/>
</dbReference>
<dbReference type="PANTHER" id="PTHR23517">
    <property type="entry name" value="RESISTANCE PROTEIN MDTM, PUTATIVE-RELATED-RELATED"/>
    <property type="match status" value="1"/>
</dbReference>
<reference evidence="11 12" key="1">
    <citation type="submission" date="2018-11" db="EMBL/GenBank/DDBJ databases">
        <title>Genomic Encyclopedia of Type Strains, Phase IV (KMG-IV): sequencing the most valuable type-strain genomes for metagenomic binning, comparative biology and taxonomic classification.</title>
        <authorList>
            <person name="Goeker M."/>
        </authorList>
    </citation>
    <scope>NUCLEOTIDE SEQUENCE [LARGE SCALE GENOMIC DNA]</scope>
    <source>
        <strain evidence="11 12">DSM 21945</strain>
    </source>
</reference>
<dbReference type="AlphaFoldDB" id="A0A3N1P336"/>
<dbReference type="InterPro" id="IPR018456">
    <property type="entry name" value="PTR2_symporter_CS"/>
</dbReference>
<dbReference type="InterPro" id="IPR050171">
    <property type="entry name" value="MFS_Transporters"/>
</dbReference>
<evidence type="ECO:0000256" key="3">
    <source>
        <dbReference type="ARBA" id="ARBA00022475"/>
    </source>
</evidence>
<dbReference type="PANTHER" id="PTHR23517:SF15">
    <property type="entry name" value="PROTON-DEPENDENT OLIGOPEPTIDE FAMILY TRANSPORT PROTEIN"/>
    <property type="match status" value="1"/>
</dbReference>